<evidence type="ECO:0000313" key="2">
    <source>
        <dbReference type="Proteomes" id="UP001234297"/>
    </source>
</evidence>
<sequence>MLPPEPIIPVGLLPPEKREEAVKGQWVEIFRWLNEKAARSVVFVGFGRECKLSRSELDEIAHGLELSNLDFLWALRKPRWASDDGSDELPPRFGSRTTGM</sequence>
<dbReference type="Proteomes" id="UP001234297">
    <property type="component" value="Chromosome 3"/>
</dbReference>
<accession>A0ACC2LP46</accession>
<evidence type="ECO:0000313" key="1">
    <source>
        <dbReference type="EMBL" id="KAJ8635075.1"/>
    </source>
</evidence>
<comment type="caution">
    <text evidence="1">The sequence shown here is derived from an EMBL/GenBank/DDBJ whole genome shotgun (WGS) entry which is preliminary data.</text>
</comment>
<dbReference type="EMBL" id="CM056811">
    <property type="protein sequence ID" value="KAJ8635075.1"/>
    <property type="molecule type" value="Genomic_DNA"/>
</dbReference>
<gene>
    <name evidence="1" type="ORF">MRB53_009342</name>
</gene>
<name>A0ACC2LP46_PERAE</name>
<organism evidence="1 2">
    <name type="scientific">Persea americana</name>
    <name type="common">Avocado</name>
    <dbReference type="NCBI Taxonomy" id="3435"/>
    <lineage>
        <taxon>Eukaryota</taxon>
        <taxon>Viridiplantae</taxon>
        <taxon>Streptophyta</taxon>
        <taxon>Embryophyta</taxon>
        <taxon>Tracheophyta</taxon>
        <taxon>Spermatophyta</taxon>
        <taxon>Magnoliopsida</taxon>
        <taxon>Magnoliidae</taxon>
        <taxon>Laurales</taxon>
        <taxon>Lauraceae</taxon>
        <taxon>Persea</taxon>
    </lineage>
</organism>
<keyword evidence="2" id="KW-1185">Reference proteome</keyword>
<proteinExistence type="predicted"/>
<protein>
    <submittedName>
        <fullName evidence="1">Uncharacterized protein</fullName>
    </submittedName>
</protein>
<reference evidence="1 2" key="1">
    <citation type="journal article" date="2022" name="Hortic Res">
        <title>A haplotype resolved chromosomal level avocado genome allows analysis of novel avocado genes.</title>
        <authorList>
            <person name="Nath O."/>
            <person name="Fletcher S.J."/>
            <person name="Hayward A."/>
            <person name="Shaw L.M."/>
            <person name="Masouleh A.K."/>
            <person name="Furtado A."/>
            <person name="Henry R.J."/>
            <person name="Mitter N."/>
        </authorList>
    </citation>
    <scope>NUCLEOTIDE SEQUENCE [LARGE SCALE GENOMIC DNA]</scope>
    <source>
        <strain evidence="2">cv. Hass</strain>
    </source>
</reference>